<organism evidence="2 3">
    <name type="scientific">Dissulfurirhabdus thermomarina</name>
    <dbReference type="NCBI Taxonomy" id="1765737"/>
    <lineage>
        <taxon>Bacteria</taxon>
        <taxon>Deltaproteobacteria</taxon>
        <taxon>Dissulfurirhabdaceae</taxon>
        <taxon>Dissulfurirhabdus</taxon>
    </lineage>
</organism>
<sequence length="62" mass="6088">MEDGQIRFCREENAALGKAAVSRGAAGDFGLSGAADPLHAGGRRPVVSGRGTGGLTPHAGVG</sequence>
<feature type="region of interest" description="Disordered" evidence="1">
    <location>
        <begin position="32"/>
        <end position="62"/>
    </location>
</feature>
<comment type="caution">
    <text evidence="2">The sequence shown here is derived from an EMBL/GenBank/DDBJ whole genome shotgun (WGS) entry which is preliminary data.</text>
</comment>
<protein>
    <submittedName>
        <fullName evidence="2">Uncharacterized protein</fullName>
    </submittedName>
</protein>
<evidence type="ECO:0000256" key="1">
    <source>
        <dbReference type="SAM" id="MobiDB-lite"/>
    </source>
</evidence>
<name>A0A6N9TQD7_DISTH</name>
<accession>A0A6N9TQD7</accession>
<dbReference type="AlphaFoldDB" id="A0A6N9TQD7"/>
<reference evidence="2 3" key="1">
    <citation type="submission" date="2020-02" db="EMBL/GenBank/DDBJ databases">
        <title>Comparative genomics of sulfur disproportionating microorganisms.</title>
        <authorList>
            <person name="Ward L.M."/>
            <person name="Bertran E."/>
            <person name="Johnston D.T."/>
        </authorList>
    </citation>
    <scope>NUCLEOTIDE SEQUENCE [LARGE SCALE GENOMIC DNA]</scope>
    <source>
        <strain evidence="2 3">DSM 100025</strain>
    </source>
</reference>
<proteinExistence type="predicted"/>
<gene>
    <name evidence="2" type="ORF">G3N55_10495</name>
</gene>
<dbReference type="Proteomes" id="UP000469346">
    <property type="component" value="Unassembled WGS sequence"/>
</dbReference>
<dbReference type="EMBL" id="JAAGRR010000141">
    <property type="protein sequence ID" value="NDY43268.1"/>
    <property type="molecule type" value="Genomic_DNA"/>
</dbReference>
<evidence type="ECO:0000313" key="3">
    <source>
        <dbReference type="Proteomes" id="UP000469346"/>
    </source>
</evidence>
<keyword evidence="3" id="KW-1185">Reference proteome</keyword>
<evidence type="ECO:0000313" key="2">
    <source>
        <dbReference type="EMBL" id="NDY43268.1"/>
    </source>
</evidence>
<dbReference type="RefSeq" id="WP_163299378.1">
    <property type="nucleotide sequence ID" value="NZ_JAAGRR010000141.1"/>
</dbReference>